<comment type="caution">
    <text evidence="1">The sequence shown here is derived from an EMBL/GenBank/DDBJ whole genome shotgun (WGS) entry which is preliminary data.</text>
</comment>
<sequence length="280" mass="30803">MGTLERLLADHSTLLLDVMGVLINKNGAIEHAPQFVDYLNRRDKQYFVLTNICGDTEIGIYDRLLRNGIPLVSPERVISAGSLVQAYMRDHVPKGATVAFIGPQTCRAVLETGSHHIVSCGETELFDVLALLDDEGFPFRETLEAALTIYLRCFRNGGQLPLMLLANSDRAYPRNSDNYAFGSGIFVTMLDEALKKLLGRSPDVLSFGKPSDRMFAEAKRRSGDSSLMMIGDQLATDILGANNFGITSALVLTGLNSRQHITKDASAPNYVIDNLYIARM</sequence>
<dbReference type="GO" id="GO:0016791">
    <property type="term" value="F:phosphatase activity"/>
    <property type="evidence" value="ECO:0007669"/>
    <property type="project" value="TreeGrafter"/>
</dbReference>
<accession>A0A922T9F8</accession>
<dbReference type="PANTHER" id="PTHR19288:SF46">
    <property type="entry name" value="HALOACID DEHALOGENASE-LIKE HYDROLASE DOMAIN-CONTAINING PROTEIN 2"/>
    <property type="match status" value="1"/>
</dbReference>
<evidence type="ECO:0008006" key="3">
    <source>
        <dbReference type="Google" id="ProtNLM"/>
    </source>
</evidence>
<dbReference type="Gene3D" id="3.40.50.1000">
    <property type="entry name" value="HAD superfamily/HAD-like"/>
    <property type="match status" value="2"/>
</dbReference>
<name>A0A922T9F8_9HYPH</name>
<dbReference type="Pfam" id="PF13344">
    <property type="entry name" value="Hydrolase_6"/>
    <property type="match status" value="1"/>
</dbReference>
<dbReference type="PANTHER" id="PTHR19288">
    <property type="entry name" value="4-NITROPHENYLPHOSPHATASE-RELATED"/>
    <property type="match status" value="1"/>
</dbReference>
<dbReference type="AlphaFoldDB" id="A0A922T9F8"/>
<dbReference type="OrthoDB" id="9810449at2"/>
<dbReference type="InterPro" id="IPR006357">
    <property type="entry name" value="HAD-SF_hydro_IIA"/>
</dbReference>
<dbReference type="InterPro" id="IPR036412">
    <property type="entry name" value="HAD-like_sf"/>
</dbReference>
<dbReference type="GO" id="GO:0005737">
    <property type="term" value="C:cytoplasm"/>
    <property type="evidence" value="ECO:0007669"/>
    <property type="project" value="TreeGrafter"/>
</dbReference>
<reference evidence="1 2" key="1">
    <citation type="submission" date="2014-06" db="EMBL/GenBank/DDBJ databases">
        <title>Rhizobium pelagicum/R2-400B4.</title>
        <authorList>
            <person name="Kimes N.E."/>
            <person name="Lopez-Perez M."/>
        </authorList>
    </citation>
    <scope>NUCLEOTIDE SEQUENCE [LARGE SCALE GENOMIC DNA]</scope>
    <source>
        <strain evidence="1 2">R2-400B4</strain>
    </source>
</reference>
<organism evidence="1 2">
    <name type="scientific">Pseudorhizobium pelagicum</name>
    <dbReference type="NCBI Taxonomy" id="1509405"/>
    <lineage>
        <taxon>Bacteria</taxon>
        <taxon>Pseudomonadati</taxon>
        <taxon>Pseudomonadota</taxon>
        <taxon>Alphaproteobacteria</taxon>
        <taxon>Hyphomicrobiales</taxon>
        <taxon>Rhizobiaceae</taxon>
        <taxon>Rhizobium/Agrobacterium group</taxon>
        <taxon>Pseudorhizobium</taxon>
    </lineage>
</organism>
<dbReference type="InterPro" id="IPR023214">
    <property type="entry name" value="HAD_sf"/>
</dbReference>
<gene>
    <name evidence="1" type="ORF">GV68_20345</name>
</gene>
<dbReference type="SUPFAM" id="SSF56784">
    <property type="entry name" value="HAD-like"/>
    <property type="match status" value="1"/>
</dbReference>
<dbReference type="Proteomes" id="UP000052167">
    <property type="component" value="Unassembled WGS sequence"/>
</dbReference>
<protein>
    <recommendedName>
        <fullName evidence="3">Haloacid dehalogenase</fullName>
    </recommendedName>
</protein>
<evidence type="ECO:0000313" key="1">
    <source>
        <dbReference type="EMBL" id="KEQ02669.1"/>
    </source>
</evidence>
<evidence type="ECO:0000313" key="2">
    <source>
        <dbReference type="Proteomes" id="UP000052167"/>
    </source>
</evidence>
<keyword evidence="2" id="KW-1185">Reference proteome</keyword>
<dbReference type="EMBL" id="JOKJ01000046">
    <property type="protein sequence ID" value="KEQ02669.1"/>
    <property type="molecule type" value="Genomic_DNA"/>
</dbReference>
<dbReference type="RefSeq" id="WP_037169558.1">
    <property type="nucleotide sequence ID" value="NZ_CAJXID010000048.1"/>
</dbReference>
<proteinExistence type="predicted"/>
<dbReference type="Pfam" id="PF13242">
    <property type="entry name" value="Hydrolase_like"/>
    <property type="match status" value="1"/>
</dbReference>